<dbReference type="PANTHER" id="PTHR36221">
    <property type="entry name" value="DUF742 DOMAIN-CONTAINING PROTEIN"/>
    <property type="match status" value="1"/>
</dbReference>
<gene>
    <name evidence="1" type="ORF">GCM10012287_30490</name>
</gene>
<sequence length="126" mass="13330">MASKKTSWFDEGSGYLIRPYAITGGRTQPNGADFPLITQVATTGSAKSSAVQGVQPELVAILDLCRERPLAIVEIAALLDLPASVVKVLCGDLLAKSLVAIKTPGEETSAPSVELLERVIRGIRKL</sequence>
<dbReference type="EMBL" id="BMMP01000009">
    <property type="protein sequence ID" value="GGO50539.1"/>
    <property type="molecule type" value="Genomic_DNA"/>
</dbReference>
<evidence type="ECO:0008006" key="3">
    <source>
        <dbReference type="Google" id="ProtNLM"/>
    </source>
</evidence>
<evidence type="ECO:0000313" key="2">
    <source>
        <dbReference type="Proteomes" id="UP000631535"/>
    </source>
</evidence>
<name>A0ABQ2MEB7_9ACTN</name>
<dbReference type="InterPro" id="IPR007995">
    <property type="entry name" value="DUF742"/>
</dbReference>
<keyword evidence="2" id="KW-1185">Reference proteome</keyword>
<evidence type="ECO:0000313" key="1">
    <source>
        <dbReference type="EMBL" id="GGO50539.1"/>
    </source>
</evidence>
<comment type="caution">
    <text evidence="1">The sequence shown here is derived from an EMBL/GenBank/DDBJ whole genome shotgun (WGS) entry which is preliminary data.</text>
</comment>
<organism evidence="1 2">
    <name type="scientific">Streptomyces daqingensis</name>
    <dbReference type="NCBI Taxonomy" id="1472640"/>
    <lineage>
        <taxon>Bacteria</taxon>
        <taxon>Bacillati</taxon>
        <taxon>Actinomycetota</taxon>
        <taxon>Actinomycetes</taxon>
        <taxon>Kitasatosporales</taxon>
        <taxon>Streptomycetaceae</taxon>
        <taxon>Streptomyces</taxon>
    </lineage>
</organism>
<dbReference type="PANTHER" id="PTHR36221:SF1">
    <property type="entry name" value="DUF742 DOMAIN-CONTAINING PROTEIN"/>
    <property type="match status" value="1"/>
</dbReference>
<accession>A0ABQ2MEB7</accession>
<dbReference type="Pfam" id="PF05331">
    <property type="entry name" value="DUF742"/>
    <property type="match status" value="1"/>
</dbReference>
<reference evidence="2" key="1">
    <citation type="journal article" date="2019" name="Int. J. Syst. Evol. Microbiol.">
        <title>The Global Catalogue of Microorganisms (GCM) 10K type strain sequencing project: providing services to taxonomists for standard genome sequencing and annotation.</title>
        <authorList>
            <consortium name="The Broad Institute Genomics Platform"/>
            <consortium name="The Broad Institute Genome Sequencing Center for Infectious Disease"/>
            <person name="Wu L."/>
            <person name="Ma J."/>
        </authorList>
    </citation>
    <scope>NUCLEOTIDE SEQUENCE [LARGE SCALE GENOMIC DNA]</scope>
    <source>
        <strain evidence="2">CGMCC 4.7178</strain>
    </source>
</reference>
<dbReference type="RefSeq" id="WP_189037677.1">
    <property type="nucleotide sequence ID" value="NZ_BMMP01000009.1"/>
</dbReference>
<dbReference type="Proteomes" id="UP000631535">
    <property type="component" value="Unassembled WGS sequence"/>
</dbReference>
<proteinExistence type="predicted"/>
<protein>
    <recommendedName>
        <fullName evidence="3">DUF742 domain-containing protein</fullName>
    </recommendedName>
</protein>